<keyword evidence="5" id="KW-1185">Reference proteome</keyword>
<dbReference type="GO" id="GO:0016758">
    <property type="term" value="F:hexosyltransferase activity"/>
    <property type="evidence" value="ECO:0007669"/>
    <property type="project" value="UniProtKB-ARBA"/>
</dbReference>
<proteinExistence type="predicted"/>
<dbReference type="AlphaFoldDB" id="A0AAP9H6W2"/>
<evidence type="ECO:0000259" key="1">
    <source>
        <dbReference type="Pfam" id="PF00535"/>
    </source>
</evidence>
<protein>
    <submittedName>
        <fullName evidence="3">Glycosyl transferase</fullName>
    </submittedName>
    <submittedName>
        <fullName evidence="2">Glycosyltransferase family 2 protein</fullName>
    </submittedName>
</protein>
<dbReference type="PANTHER" id="PTHR22916">
    <property type="entry name" value="GLYCOSYLTRANSFERASE"/>
    <property type="match status" value="1"/>
</dbReference>
<evidence type="ECO:0000313" key="5">
    <source>
        <dbReference type="Proteomes" id="UP001171299"/>
    </source>
</evidence>
<dbReference type="Gene3D" id="3.90.550.10">
    <property type="entry name" value="Spore Coat Polysaccharide Biosynthesis Protein SpsA, Chain A"/>
    <property type="match status" value="1"/>
</dbReference>
<dbReference type="Proteomes" id="UP001171299">
    <property type="component" value="Unassembled WGS sequence"/>
</dbReference>
<dbReference type="Proteomes" id="UP000424872">
    <property type="component" value="Chromosome"/>
</dbReference>
<name>A0AAP9H6W2_9GAMM</name>
<dbReference type="EMBL" id="CP024636">
    <property type="protein sequence ID" value="QGR07788.1"/>
    <property type="molecule type" value="Genomic_DNA"/>
</dbReference>
<evidence type="ECO:0000313" key="3">
    <source>
        <dbReference type="EMBL" id="QGR07788.1"/>
    </source>
</evidence>
<dbReference type="PANTHER" id="PTHR22916:SF3">
    <property type="entry name" value="UDP-GLCNAC:BETAGAL BETA-1,3-N-ACETYLGLUCOSAMINYLTRANSFERASE-LIKE PROTEIN 1"/>
    <property type="match status" value="1"/>
</dbReference>
<reference evidence="3" key="2">
    <citation type="journal article" date="2020" name="Environ. Microbiol.">
        <title>The extreme plant-growth-promoting properties of Pantoea phytobeneficialis MSR2 revealed by functional and genomic analysis.</title>
        <authorList>
            <person name="Nascimento F.X."/>
            <person name="Hernandez A.G."/>
            <person name="Glick B.R."/>
            <person name="Rossi M.J."/>
        </authorList>
    </citation>
    <scope>NUCLEOTIDE SEQUENCE</scope>
    <source>
        <strain evidence="3">MSR2</strain>
    </source>
</reference>
<evidence type="ECO:0000313" key="4">
    <source>
        <dbReference type="Proteomes" id="UP000424872"/>
    </source>
</evidence>
<dbReference type="EMBL" id="JAUOOM010000001">
    <property type="protein sequence ID" value="MDO6405266.1"/>
    <property type="molecule type" value="Genomic_DNA"/>
</dbReference>
<organism evidence="3 4">
    <name type="scientific">Pantoea phytobeneficialis</name>
    <dbReference type="NCBI Taxonomy" id="2052056"/>
    <lineage>
        <taxon>Bacteria</taxon>
        <taxon>Pseudomonadati</taxon>
        <taxon>Pseudomonadota</taxon>
        <taxon>Gammaproteobacteria</taxon>
        <taxon>Enterobacterales</taxon>
        <taxon>Erwiniaceae</taxon>
        <taxon>Pantoea</taxon>
    </lineage>
</organism>
<gene>
    <name evidence="3" type="ORF">CTZ24_15715</name>
    <name evidence="2" type="ORF">Q3404_01640</name>
</gene>
<dbReference type="CDD" id="cd04196">
    <property type="entry name" value="GT_2_like_d"/>
    <property type="match status" value="1"/>
</dbReference>
<accession>A0AAP9H6W2</accession>
<dbReference type="SUPFAM" id="SSF53448">
    <property type="entry name" value="Nucleotide-diphospho-sugar transferases"/>
    <property type="match status" value="1"/>
</dbReference>
<dbReference type="RefSeq" id="WP_208723999.1">
    <property type="nucleotide sequence ID" value="NZ_CP024636.1"/>
</dbReference>
<dbReference type="InterPro" id="IPR029044">
    <property type="entry name" value="Nucleotide-diphossugar_trans"/>
</dbReference>
<dbReference type="KEGG" id="ppho:CTZ24_15715"/>
<evidence type="ECO:0000313" key="2">
    <source>
        <dbReference type="EMBL" id="MDO6405266.1"/>
    </source>
</evidence>
<sequence>MNNKFSSSVAILLGTFNGAQFINEQLSSYQRQTYSNWSLWAADDGSVDGSQRLIKNFSQVSPQPVILLEGPRQGVCHNFASLISNDEIKASYYAFSDQDDVWLEHKLERAVRWLDSIPDDTPALYCGRTKLIDTYGKEIGFSPAYTKPPSFANALLQNLASGNTMVFNNKARELLKHVSNGPMVIHDWALYLVVTACGGQVFFEPEPTVLYRQHDNNVIGNGMALMTRIDNFRKAHHGRKAMWNDINIAMLNLIGHQMTTNNQRRFNDFVAIRDNTLFERLRLLIRSGVYHQQFAGMLTTLSYALLNRM</sequence>
<dbReference type="Pfam" id="PF00535">
    <property type="entry name" value="Glycos_transf_2"/>
    <property type="match status" value="1"/>
</dbReference>
<reference evidence="2" key="3">
    <citation type="submission" date="2023-07" db="EMBL/GenBank/DDBJ databases">
        <title>The extreme plant-growth-promoting properties of Pantoea phytobeneficialis PF55 revealed by functional and genomic analysis.</title>
        <authorList>
            <person name="Nascimento F.X."/>
            <person name="Marcio R.J."/>
        </authorList>
    </citation>
    <scope>NUCLEOTIDE SEQUENCE</scope>
    <source>
        <strain evidence="2">PF55</strain>
    </source>
</reference>
<keyword evidence="3" id="KW-0808">Transferase</keyword>
<feature type="domain" description="Glycosyltransferase 2-like" evidence="1">
    <location>
        <begin position="13"/>
        <end position="120"/>
    </location>
</feature>
<dbReference type="InterPro" id="IPR001173">
    <property type="entry name" value="Glyco_trans_2-like"/>
</dbReference>
<reference evidence="4" key="1">
    <citation type="submission" date="2017-11" db="EMBL/GenBank/DDBJ databases">
        <title>Genome sequence of Pantoea sp. MSR2.</title>
        <authorList>
            <person name="Nascimento F.X."/>
        </authorList>
    </citation>
    <scope>NUCLEOTIDE SEQUENCE [LARGE SCALE GENOMIC DNA]</scope>
    <source>
        <strain evidence="4">MSR2</strain>
    </source>
</reference>